<dbReference type="InterPro" id="IPR010693">
    <property type="entry name" value="Divergent_4Fe-4S_mono-cluster"/>
</dbReference>
<dbReference type="AlphaFoldDB" id="B1HXP6"/>
<dbReference type="Pfam" id="PF06902">
    <property type="entry name" value="Fer4_19"/>
    <property type="match status" value="1"/>
</dbReference>
<dbReference type="HOGENOM" id="CLU_139698_2_1_9"/>
<dbReference type="EnsemblBacteria" id="ACA40021">
    <property type="protein sequence ID" value="ACA40021"/>
    <property type="gene ID" value="Bsph_2468"/>
</dbReference>
<dbReference type="Proteomes" id="UP000002164">
    <property type="component" value="Chromosome"/>
</dbReference>
<proteinExistence type="predicted"/>
<accession>B1HXP6</accession>
<dbReference type="EMBL" id="CP000817">
    <property type="protein sequence ID" value="ACA40021.1"/>
    <property type="molecule type" value="Genomic_DNA"/>
</dbReference>
<protein>
    <recommendedName>
        <fullName evidence="1">Divergent 4Fe-4S mono-cluster domain-containing protein</fullName>
    </recommendedName>
</protein>
<evidence type="ECO:0000313" key="2">
    <source>
        <dbReference type="EMBL" id="ACA40021.1"/>
    </source>
</evidence>
<evidence type="ECO:0000259" key="1">
    <source>
        <dbReference type="Pfam" id="PF06902"/>
    </source>
</evidence>
<gene>
    <name evidence="2" type="ordered locus">Bsph_2468</name>
</gene>
<feature type="domain" description="Divergent 4Fe-4S mono-cluster" evidence="1">
    <location>
        <begin position="1"/>
        <end position="49"/>
    </location>
</feature>
<organism evidence="2 3">
    <name type="scientific">Lysinibacillus sphaericus (strain C3-41)</name>
    <dbReference type="NCBI Taxonomy" id="444177"/>
    <lineage>
        <taxon>Bacteria</taxon>
        <taxon>Bacillati</taxon>
        <taxon>Bacillota</taxon>
        <taxon>Bacilli</taxon>
        <taxon>Bacillales</taxon>
        <taxon>Bacillaceae</taxon>
        <taxon>Lysinibacillus</taxon>
    </lineage>
</organism>
<sequence length="50" mass="5509">MCQHAAECVKGLPEVFNVKAKPWIAPDQAAVKNVVEVINRCPSGALKYKR</sequence>
<reference evidence="2 3" key="1">
    <citation type="journal article" date="2008" name="J. Bacteriol.">
        <title>Complete genome sequence of the mosquitocidal bacterium Bacillus sphaericus C3-41 and comparison with those of closely related Bacillus species.</title>
        <authorList>
            <person name="Hu X."/>
            <person name="Fan W."/>
            <person name="Han B."/>
            <person name="Liu H."/>
            <person name="Zheng D."/>
            <person name="Li Q."/>
            <person name="Dong W."/>
            <person name="Yan J."/>
            <person name="Gao M."/>
            <person name="Berry C."/>
            <person name="Yuan Z."/>
        </authorList>
    </citation>
    <scope>NUCLEOTIDE SEQUENCE [LARGE SCALE GENOMIC DNA]</scope>
    <source>
        <strain evidence="2 3">C3-41</strain>
    </source>
</reference>
<dbReference type="KEGG" id="lsp:Bsph_2468"/>
<name>B1HXP6_LYSSC</name>
<evidence type="ECO:0000313" key="3">
    <source>
        <dbReference type="Proteomes" id="UP000002164"/>
    </source>
</evidence>